<feature type="binding site" evidence="11">
    <location>
        <position position="91"/>
    </location>
    <ligand>
        <name>Ca(2+)</name>
        <dbReference type="ChEBI" id="CHEBI:29108"/>
        <label>1</label>
    </ligand>
</feature>
<comment type="similarity">
    <text evidence="1 14">Belongs to the peroxidase family. Ligninase subfamily.</text>
</comment>
<dbReference type="Proteomes" id="UP000077266">
    <property type="component" value="Unassembled WGS sequence"/>
</dbReference>
<evidence type="ECO:0000256" key="3">
    <source>
        <dbReference type="ARBA" id="ARBA00022617"/>
    </source>
</evidence>
<feature type="signal peptide" evidence="14">
    <location>
        <begin position="1"/>
        <end position="21"/>
    </location>
</feature>
<evidence type="ECO:0000256" key="9">
    <source>
        <dbReference type="ARBA" id="ARBA00023180"/>
    </source>
</evidence>
<evidence type="ECO:0000313" key="16">
    <source>
        <dbReference type="EMBL" id="KZV79591.1"/>
    </source>
</evidence>
<organism evidence="16 17">
    <name type="scientific">Exidia glandulosa HHB12029</name>
    <dbReference type="NCBI Taxonomy" id="1314781"/>
    <lineage>
        <taxon>Eukaryota</taxon>
        <taxon>Fungi</taxon>
        <taxon>Dikarya</taxon>
        <taxon>Basidiomycota</taxon>
        <taxon>Agaricomycotina</taxon>
        <taxon>Agaricomycetes</taxon>
        <taxon>Auriculariales</taxon>
        <taxon>Exidiaceae</taxon>
        <taxon>Exidia</taxon>
    </lineage>
</organism>
<evidence type="ECO:0000256" key="6">
    <source>
        <dbReference type="ARBA" id="ARBA00023002"/>
    </source>
</evidence>
<reference evidence="16 17" key="1">
    <citation type="journal article" date="2016" name="Mol. Biol. Evol.">
        <title>Comparative Genomics of Early-Diverging Mushroom-Forming Fungi Provides Insights into the Origins of Lignocellulose Decay Capabilities.</title>
        <authorList>
            <person name="Nagy L.G."/>
            <person name="Riley R."/>
            <person name="Tritt A."/>
            <person name="Adam C."/>
            <person name="Daum C."/>
            <person name="Floudas D."/>
            <person name="Sun H."/>
            <person name="Yadav J.S."/>
            <person name="Pangilinan J."/>
            <person name="Larsson K.H."/>
            <person name="Matsuura K."/>
            <person name="Barry K."/>
            <person name="Labutti K."/>
            <person name="Kuo R."/>
            <person name="Ohm R.A."/>
            <person name="Bhattacharya S.S."/>
            <person name="Shirouzu T."/>
            <person name="Yoshinaga Y."/>
            <person name="Martin F.M."/>
            <person name="Grigoriev I.V."/>
            <person name="Hibbett D.S."/>
        </authorList>
    </citation>
    <scope>NUCLEOTIDE SEQUENCE [LARGE SCALE GENOMIC DNA]</scope>
    <source>
        <strain evidence="16 17">HHB12029</strain>
    </source>
</reference>
<feature type="active site" description="Proton acceptor" evidence="10">
    <location>
        <position position="77"/>
    </location>
</feature>
<dbReference type="GO" id="GO:0000302">
    <property type="term" value="P:response to reactive oxygen species"/>
    <property type="evidence" value="ECO:0007669"/>
    <property type="project" value="TreeGrafter"/>
</dbReference>
<accession>A0A165AZZ3</accession>
<evidence type="ECO:0000313" key="17">
    <source>
        <dbReference type="Proteomes" id="UP000077266"/>
    </source>
</evidence>
<proteinExistence type="inferred from homology"/>
<keyword evidence="6 14" id="KW-0560">Oxidoreductase</keyword>
<protein>
    <recommendedName>
        <fullName evidence="14">Peroxidase</fullName>
        <ecNumber evidence="14">1.11.1.-</ecNumber>
    </recommendedName>
</protein>
<keyword evidence="17" id="KW-1185">Reference proteome</keyword>
<feature type="chain" id="PRO_5007748297" description="Peroxidase" evidence="14">
    <location>
        <begin position="22"/>
        <end position="364"/>
    </location>
</feature>
<dbReference type="EC" id="1.11.1.-" evidence="14"/>
<comment type="cofactor">
    <cofactor evidence="11 14">
        <name>Ca(2+)</name>
        <dbReference type="ChEBI" id="CHEBI:29108"/>
    </cofactor>
    <text evidence="11 14">Binds 2 calcium ions per subunit.</text>
</comment>
<feature type="binding site" evidence="11">
    <location>
        <position position="95"/>
    </location>
    <ligand>
        <name>Ca(2+)</name>
        <dbReference type="ChEBI" id="CHEBI:29108"/>
        <label>1</label>
    </ligand>
</feature>
<dbReference type="GO" id="GO:0004601">
    <property type="term" value="F:peroxidase activity"/>
    <property type="evidence" value="ECO:0007669"/>
    <property type="project" value="UniProtKB-KW"/>
</dbReference>
<dbReference type="OrthoDB" id="2113341at2759"/>
<dbReference type="InterPro" id="IPR002016">
    <property type="entry name" value="Haem_peroxidase"/>
</dbReference>
<feature type="disulfide bond" evidence="13">
    <location>
        <begin position="274"/>
        <end position="340"/>
    </location>
</feature>
<dbReference type="PROSITE" id="PS00435">
    <property type="entry name" value="PEROXIDASE_1"/>
    <property type="match status" value="1"/>
</dbReference>
<evidence type="ECO:0000256" key="1">
    <source>
        <dbReference type="ARBA" id="ARBA00006089"/>
    </source>
</evidence>
<keyword evidence="8 13" id="KW-1015">Disulfide bond</keyword>
<feature type="disulfide bond" evidence="13">
    <location>
        <begin position="64"/>
        <end position="145"/>
    </location>
</feature>
<dbReference type="Pfam" id="PF00141">
    <property type="entry name" value="peroxidase"/>
    <property type="match status" value="1"/>
</dbReference>
<feature type="binding site" evidence="11">
    <location>
        <position position="220"/>
    </location>
    <ligand>
        <name>Ca(2+)</name>
        <dbReference type="ChEBI" id="CHEBI:29108"/>
        <label>2</label>
    </ligand>
</feature>
<feature type="binding site" description="axial binding residue" evidence="11">
    <location>
        <position position="200"/>
    </location>
    <ligand>
        <name>heme b</name>
        <dbReference type="ChEBI" id="CHEBI:60344"/>
    </ligand>
    <ligandPart>
        <name>Fe</name>
        <dbReference type="ChEBI" id="CHEBI:18248"/>
    </ligandPart>
</feature>
<dbReference type="InterPro" id="IPR001621">
    <property type="entry name" value="Ligninase"/>
</dbReference>
<feature type="site" description="Transition state stabilizer" evidence="12">
    <location>
        <position position="73"/>
    </location>
</feature>
<keyword evidence="7 11" id="KW-0408">Iron</keyword>
<dbReference type="Pfam" id="PF11895">
    <property type="entry name" value="Peroxidase_ext"/>
    <property type="match status" value="1"/>
</dbReference>
<name>A0A165AZZ3_EXIGL</name>
<evidence type="ECO:0000256" key="5">
    <source>
        <dbReference type="ARBA" id="ARBA00022729"/>
    </source>
</evidence>
<feature type="binding site" evidence="11">
    <location>
        <position position="78"/>
    </location>
    <ligand>
        <name>Ca(2+)</name>
        <dbReference type="ChEBI" id="CHEBI:29108"/>
        <label>1</label>
    </ligand>
</feature>
<keyword evidence="3 11" id="KW-0349">Heme</keyword>
<evidence type="ECO:0000256" key="4">
    <source>
        <dbReference type="ARBA" id="ARBA00022723"/>
    </source>
</evidence>
<keyword evidence="4 11" id="KW-0479">Metal-binding</keyword>
<evidence type="ECO:0000256" key="10">
    <source>
        <dbReference type="PIRSR" id="PIRSR601621-1"/>
    </source>
</evidence>
<dbReference type="PROSITE" id="PS50873">
    <property type="entry name" value="PEROXIDASE_4"/>
    <property type="match status" value="1"/>
</dbReference>
<dbReference type="EMBL" id="KV426591">
    <property type="protein sequence ID" value="KZV79591.1"/>
    <property type="molecule type" value="Genomic_DNA"/>
</dbReference>
<dbReference type="GO" id="GO:0042744">
    <property type="term" value="P:hydrogen peroxide catabolic process"/>
    <property type="evidence" value="ECO:0007669"/>
    <property type="project" value="TreeGrafter"/>
</dbReference>
<sequence length="364" mass="37690">MAFTGLRAFAVLAALAISSNAAPAGEVDTRALCPDGVNRVNNLQCCRFIPVRDALIDEIFEGSCGENAHSTVRIAFHDAIGFSTRGGKGGGADGSMIAFQDTELAFPANAGIDEIVGDLQPFADAHGVSYGDIIQFGSSVALSLCPGAPLVQTFVGRKNATAAAPDGTVPDPFNPVTQILARMADAGFSAPEVIALLASHSIAAQDEIEPDIARSPFDSTPDQFDPQVFLEVLLKGTVLPSNLGPGQGEVLSPMEGEFRLESDAAFARDSRTACTWQSFITNQALMARNFAAAMAKLGLLGQNSRNLVDCTEIIPRAKPATRTAAIIPAGKTRGDIQAACAATALPALATAPGPATTVAPVPEQ</sequence>
<evidence type="ECO:0000256" key="7">
    <source>
        <dbReference type="ARBA" id="ARBA00023004"/>
    </source>
</evidence>
<dbReference type="SUPFAM" id="SSF48113">
    <property type="entry name" value="Heme-dependent peroxidases"/>
    <property type="match status" value="1"/>
</dbReference>
<feature type="disulfide bond" evidence="13">
    <location>
        <begin position="45"/>
        <end position="310"/>
    </location>
</feature>
<dbReference type="GO" id="GO:0034599">
    <property type="term" value="P:cellular response to oxidative stress"/>
    <property type="evidence" value="ECO:0007669"/>
    <property type="project" value="InterPro"/>
</dbReference>
<keyword evidence="9" id="KW-0325">Glycoprotein</keyword>
<gene>
    <name evidence="16" type="ORF">EXIGLDRAFT_846399</name>
</gene>
<dbReference type="InterPro" id="IPR019794">
    <property type="entry name" value="Peroxidases_AS"/>
</dbReference>
<dbReference type="InParanoid" id="A0A165AZZ3"/>
<evidence type="ECO:0000256" key="8">
    <source>
        <dbReference type="ARBA" id="ARBA00023157"/>
    </source>
</evidence>
<dbReference type="Gene3D" id="1.10.520.10">
    <property type="match status" value="1"/>
</dbReference>
<dbReference type="InterPro" id="IPR024589">
    <property type="entry name" value="Ligninase_C"/>
</dbReference>
<feature type="domain" description="Plant heme peroxidase family profile" evidence="15">
    <location>
        <begin position="112"/>
        <end position="344"/>
    </location>
</feature>
<dbReference type="InterPro" id="IPR019793">
    <property type="entry name" value="Peroxidases_heam-ligand_BS"/>
</dbReference>
<keyword evidence="2 14" id="KW-0575">Peroxidase</keyword>
<keyword evidence="5 14" id="KW-0732">Signal</keyword>
<feature type="binding site" evidence="11">
    <location>
        <position position="201"/>
    </location>
    <ligand>
        <name>Ca(2+)</name>
        <dbReference type="ChEBI" id="CHEBI:29108"/>
        <label>2</label>
    </ligand>
</feature>
<comment type="cofactor">
    <cofactor evidence="11">
        <name>heme b</name>
        <dbReference type="ChEBI" id="CHEBI:60344"/>
    </cofactor>
    <text evidence="11">Binds 1 heme b (iron(II)-protoporphyrin IX) group per subunit.</text>
</comment>
<dbReference type="PROSITE" id="PS00436">
    <property type="entry name" value="PEROXIDASE_2"/>
    <property type="match status" value="1"/>
</dbReference>
<feature type="binding site" evidence="11">
    <location>
        <position position="225"/>
    </location>
    <ligand>
        <name>Ca(2+)</name>
        <dbReference type="ChEBI" id="CHEBI:29108"/>
        <label>2</label>
    </ligand>
</feature>
<dbReference type="PANTHER" id="PTHR31356">
    <property type="entry name" value="THYLAKOID LUMENAL 29 KDA PROTEIN, CHLOROPLASTIC-RELATED"/>
    <property type="match status" value="1"/>
</dbReference>
<dbReference type="PRINTS" id="PR00458">
    <property type="entry name" value="PEROXIDASE"/>
</dbReference>
<evidence type="ECO:0000256" key="12">
    <source>
        <dbReference type="PIRSR" id="PIRSR601621-3"/>
    </source>
</evidence>
<feature type="binding site" evidence="11">
    <location>
        <position position="93"/>
    </location>
    <ligand>
        <name>Ca(2+)</name>
        <dbReference type="ChEBI" id="CHEBI:29108"/>
        <label>1</label>
    </ligand>
</feature>
<dbReference type="InterPro" id="IPR044831">
    <property type="entry name" value="Ccp1-like"/>
</dbReference>
<evidence type="ECO:0000259" key="15">
    <source>
        <dbReference type="PROSITE" id="PS50873"/>
    </source>
</evidence>
<dbReference type="Gene3D" id="1.10.420.10">
    <property type="entry name" value="Peroxidase, domain 2"/>
    <property type="match status" value="1"/>
</dbReference>
<evidence type="ECO:0000256" key="14">
    <source>
        <dbReference type="RuleBase" id="RU363051"/>
    </source>
</evidence>
<dbReference type="GO" id="GO:0046872">
    <property type="term" value="F:metal ion binding"/>
    <property type="evidence" value="ECO:0007669"/>
    <property type="project" value="UniProtKB-UniRule"/>
</dbReference>
<evidence type="ECO:0000256" key="2">
    <source>
        <dbReference type="ARBA" id="ARBA00022559"/>
    </source>
</evidence>
<evidence type="ECO:0000256" key="11">
    <source>
        <dbReference type="PIRSR" id="PIRSR601621-2"/>
    </source>
</evidence>
<feature type="disulfide bond" evidence="13">
    <location>
        <begin position="33"/>
        <end position="46"/>
    </location>
</feature>
<feature type="binding site" evidence="11">
    <location>
        <position position="218"/>
    </location>
    <ligand>
        <name>Ca(2+)</name>
        <dbReference type="ChEBI" id="CHEBI:29108"/>
        <label>2</label>
    </ligand>
</feature>
<dbReference type="PRINTS" id="PR00462">
    <property type="entry name" value="LIGNINASE"/>
</dbReference>
<dbReference type="AlphaFoldDB" id="A0A165AZZ3"/>
<dbReference type="STRING" id="1314781.A0A165AZZ3"/>
<dbReference type="InterPro" id="IPR010255">
    <property type="entry name" value="Haem_peroxidase_sf"/>
</dbReference>
<evidence type="ECO:0000256" key="13">
    <source>
        <dbReference type="PIRSR" id="PIRSR601621-4"/>
    </source>
</evidence>
<dbReference type="GO" id="GO:0020037">
    <property type="term" value="F:heme binding"/>
    <property type="evidence" value="ECO:0007669"/>
    <property type="project" value="UniProtKB-UniRule"/>
</dbReference>
<keyword evidence="11 14" id="KW-0106">Calcium</keyword>
<dbReference type="PANTHER" id="PTHR31356:SF66">
    <property type="entry name" value="CATALASE-PEROXIDASE"/>
    <property type="match status" value="1"/>
</dbReference>